<accession>A0A017H9I6</accession>
<dbReference type="Pfam" id="PF01569">
    <property type="entry name" value="PAP2"/>
    <property type="match status" value="1"/>
</dbReference>
<dbReference type="OrthoDB" id="9801622at2"/>
<feature type="transmembrane region" description="Helical" evidence="1">
    <location>
        <begin position="22"/>
        <end position="45"/>
    </location>
</feature>
<dbReference type="eggNOG" id="COG0671">
    <property type="taxonomic scope" value="Bacteria"/>
</dbReference>
<dbReference type="SMART" id="SM00014">
    <property type="entry name" value="acidPPc"/>
    <property type="match status" value="1"/>
</dbReference>
<dbReference type="InterPro" id="IPR000326">
    <property type="entry name" value="PAP2/HPO"/>
</dbReference>
<keyword evidence="4" id="KW-1185">Reference proteome</keyword>
<feature type="transmembrane region" description="Helical" evidence="1">
    <location>
        <begin position="160"/>
        <end position="178"/>
    </location>
</feature>
<sequence>MDLDILLALNRLAGRDTALDALTVQISASPIFKGLPLMMLVWGLWMLPQARPARRRAGLAATLVVAVLALVAGRLMSLGLPYRARPIHDPDVPLRMADTISQDTLGGWSSMPSDHAVLFFALATGIALVDRRWGAVALAHALFVIAAPRVILGFHWPSDILVGGLIGAALALVAVPLLRRILLGTGLLDWLEARPGFSYPLMFLVTHQLGTMFTSTRNLLAVLRDVALG</sequence>
<evidence type="ECO:0000259" key="2">
    <source>
        <dbReference type="SMART" id="SM00014"/>
    </source>
</evidence>
<dbReference type="PATRIC" id="fig|1122180.6.peg.2443"/>
<dbReference type="AlphaFoldDB" id="A0A017H9I6"/>
<dbReference type="Proteomes" id="UP000025047">
    <property type="component" value="Unassembled WGS sequence"/>
</dbReference>
<gene>
    <name evidence="3" type="ORF">Lokhon_02460</name>
</gene>
<dbReference type="STRING" id="1122180.Lokhon_02460"/>
<name>A0A017H9I6_9RHOB</name>
<evidence type="ECO:0000256" key="1">
    <source>
        <dbReference type="SAM" id="Phobius"/>
    </source>
</evidence>
<feature type="domain" description="Phosphatidic acid phosphatase type 2/haloperoxidase" evidence="2">
    <location>
        <begin position="57"/>
        <end position="175"/>
    </location>
</feature>
<organism evidence="3 4">
    <name type="scientific">Limimaricola hongkongensis DSM 17492</name>
    <dbReference type="NCBI Taxonomy" id="1122180"/>
    <lineage>
        <taxon>Bacteria</taxon>
        <taxon>Pseudomonadati</taxon>
        <taxon>Pseudomonadota</taxon>
        <taxon>Alphaproteobacteria</taxon>
        <taxon>Rhodobacterales</taxon>
        <taxon>Paracoccaceae</taxon>
        <taxon>Limimaricola</taxon>
    </lineage>
</organism>
<dbReference type="RefSeq" id="WP_017929701.1">
    <property type="nucleotide sequence ID" value="NZ_KB823003.1"/>
</dbReference>
<feature type="transmembrane region" description="Helical" evidence="1">
    <location>
        <begin position="111"/>
        <end position="129"/>
    </location>
</feature>
<reference evidence="3 4" key="1">
    <citation type="submission" date="2013-03" db="EMBL/GenBank/DDBJ databases">
        <authorList>
            <person name="Fiebig A."/>
            <person name="Goeker M."/>
            <person name="Klenk H.-P.P."/>
        </authorList>
    </citation>
    <scope>NUCLEOTIDE SEQUENCE [LARGE SCALE GENOMIC DNA]</scope>
    <source>
        <strain evidence="3 4">DSM 17492</strain>
    </source>
</reference>
<keyword evidence="1" id="KW-0812">Transmembrane</keyword>
<protein>
    <submittedName>
        <fullName evidence="3">Phosphoesterase, PA-phosphatase related protein</fullName>
    </submittedName>
</protein>
<keyword evidence="1" id="KW-1133">Transmembrane helix</keyword>
<dbReference type="InterPro" id="IPR036938">
    <property type="entry name" value="PAP2/HPO_sf"/>
</dbReference>
<evidence type="ECO:0000313" key="3">
    <source>
        <dbReference type="EMBL" id="EYD70818.1"/>
    </source>
</evidence>
<evidence type="ECO:0000313" key="4">
    <source>
        <dbReference type="Proteomes" id="UP000025047"/>
    </source>
</evidence>
<dbReference type="Gene3D" id="1.20.144.10">
    <property type="entry name" value="Phosphatidic acid phosphatase type 2/haloperoxidase"/>
    <property type="match status" value="1"/>
</dbReference>
<feature type="transmembrane region" description="Helical" evidence="1">
    <location>
        <begin position="57"/>
        <end position="76"/>
    </location>
</feature>
<proteinExistence type="predicted"/>
<dbReference type="HOGENOM" id="CLU_102474_0_0_5"/>
<dbReference type="EMBL" id="APGJ01000007">
    <property type="protein sequence ID" value="EYD70818.1"/>
    <property type="molecule type" value="Genomic_DNA"/>
</dbReference>
<feature type="transmembrane region" description="Helical" evidence="1">
    <location>
        <begin position="136"/>
        <end position="154"/>
    </location>
</feature>
<dbReference type="SUPFAM" id="SSF48317">
    <property type="entry name" value="Acid phosphatase/Vanadium-dependent haloperoxidase"/>
    <property type="match status" value="1"/>
</dbReference>
<comment type="caution">
    <text evidence="3">The sequence shown here is derived from an EMBL/GenBank/DDBJ whole genome shotgun (WGS) entry which is preliminary data.</text>
</comment>
<keyword evidence="1" id="KW-0472">Membrane</keyword>